<dbReference type="EMBL" id="AP006857">
    <property type="protein sequence ID" value="BAD20172.1"/>
    <property type="molecule type" value="Genomic_DNA"/>
</dbReference>
<proteinExistence type="predicted"/>
<feature type="compositionally biased region" description="Low complexity" evidence="1">
    <location>
        <begin position="47"/>
        <end position="59"/>
    </location>
</feature>
<organism evidence="2 3">
    <name type="scientific">Oryza sativa subsp. japonica</name>
    <name type="common">Rice</name>
    <dbReference type="NCBI Taxonomy" id="39947"/>
    <lineage>
        <taxon>Eukaryota</taxon>
        <taxon>Viridiplantae</taxon>
        <taxon>Streptophyta</taxon>
        <taxon>Embryophyta</taxon>
        <taxon>Tracheophyta</taxon>
        <taxon>Spermatophyta</taxon>
        <taxon>Magnoliopsida</taxon>
        <taxon>Liliopsida</taxon>
        <taxon>Poales</taxon>
        <taxon>Poaceae</taxon>
        <taxon>BOP clade</taxon>
        <taxon>Oryzoideae</taxon>
        <taxon>Oryzeae</taxon>
        <taxon>Oryzinae</taxon>
        <taxon>Oryza</taxon>
        <taxon>Oryza sativa</taxon>
    </lineage>
</organism>
<gene>
    <name evidence="2" type="primary">OSJNBa0002E10.26</name>
</gene>
<reference evidence="3" key="1">
    <citation type="journal article" date="2005" name="Nature">
        <title>The map-based sequence of the rice genome.</title>
        <authorList>
            <consortium name="International rice genome sequencing project (IRGSP)"/>
            <person name="Matsumoto T."/>
            <person name="Wu J."/>
            <person name="Kanamori H."/>
            <person name="Katayose Y."/>
            <person name="Fujisawa M."/>
            <person name="Namiki N."/>
            <person name="Mizuno H."/>
            <person name="Yamamoto K."/>
            <person name="Antonio B.A."/>
            <person name="Baba T."/>
            <person name="Sakata K."/>
            <person name="Nagamura Y."/>
            <person name="Aoki H."/>
            <person name="Arikawa K."/>
            <person name="Arita K."/>
            <person name="Bito T."/>
            <person name="Chiden Y."/>
            <person name="Fujitsuka N."/>
            <person name="Fukunaka R."/>
            <person name="Hamada M."/>
            <person name="Harada C."/>
            <person name="Hayashi A."/>
            <person name="Hijishita S."/>
            <person name="Honda M."/>
            <person name="Hosokawa S."/>
            <person name="Ichikawa Y."/>
            <person name="Idonuma A."/>
            <person name="Iijima M."/>
            <person name="Ikeda M."/>
            <person name="Ikeno M."/>
            <person name="Ito K."/>
            <person name="Ito S."/>
            <person name="Ito T."/>
            <person name="Ito Y."/>
            <person name="Ito Y."/>
            <person name="Iwabuchi A."/>
            <person name="Kamiya K."/>
            <person name="Karasawa W."/>
            <person name="Kurita K."/>
            <person name="Katagiri S."/>
            <person name="Kikuta A."/>
            <person name="Kobayashi H."/>
            <person name="Kobayashi N."/>
            <person name="Machita K."/>
            <person name="Maehara T."/>
            <person name="Masukawa M."/>
            <person name="Mizubayashi T."/>
            <person name="Mukai Y."/>
            <person name="Nagasaki H."/>
            <person name="Nagata Y."/>
            <person name="Naito S."/>
            <person name="Nakashima M."/>
            <person name="Nakama Y."/>
            <person name="Nakamichi Y."/>
            <person name="Nakamura M."/>
            <person name="Meguro A."/>
            <person name="Negishi M."/>
            <person name="Ohta I."/>
            <person name="Ohta T."/>
            <person name="Okamoto M."/>
            <person name="Ono N."/>
            <person name="Saji S."/>
            <person name="Sakaguchi M."/>
            <person name="Sakai K."/>
            <person name="Shibata M."/>
            <person name="Shimokawa T."/>
            <person name="Song J."/>
            <person name="Takazaki Y."/>
            <person name="Terasawa K."/>
            <person name="Tsugane M."/>
            <person name="Tsuji K."/>
            <person name="Ueda S."/>
            <person name="Waki K."/>
            <person name="Yamagata H."/>
            <person name="Yamamoto M."/>
            <person name="Yamamoto S."/>
            <person name="Yamane H."/>
            <person name="Yoshiki S."/>
            <person name="Yoshihara R."/>
            <person name="Yukawa K."/>
            <person name="Zhong H."/>
            <person name="Yano M."/>
            <person name="Yuan Q."/>
            <person name="Ouyang S."/>
            <person name="Liu J."/>
            <person name="Jones K.M."/>
            <person name="Gansberger K."/>
            <person name="Moffat K."/>
            <person name="Hill J."/>
            <person name="Bera J."/>
            <person name="Fadrosh D."/>
            <person name="Jin S."/>
            <person name="Johri S."/>
            <person name="Kim M."/>
            <person name="Overton L."/>
            <person name="Reardon M."/>
            <person name="Tsitrin T."/>
            <person name="Vuong H."/>
            <person name="Weaver B."/>
            <person name="Ciecko A."/>
            <person name="Tallon L."/>
            <person name="Jackson J."/>
            <person name="Pai G."/>
            <person name="Aken S.V."/>
            <person name="Utterback T."/>
            <person name="Reidmuller S."/>
            <person name="Feldblyum T."/>
            <person name="Hsiao J."/>
            <person name="Zismann V."/>
            <person name="Iobst S."/>
            <person name="de Vazeille A.R."/>
            <person name="Buell C.R."/>
            <person name="Ying K."/>
            <person name="Li Y."/>
            <person name="Lu T."/>
            <person name="Huang Y."/>
            <person name="Zhao Q."/>
            <person name="Feng Q."/>
            <person name="Zhang L."/>
            <person name="Zhu J."/>
            <person name="Weng Q."/>
            <person name="Mu J."/>
            <person name="Lu Y."/>
            <person name="Fan D."/>
            <person name="Liu Y."/>
            <person name="Guan J."/>
            <person name="Zhang Y."/>
            <person name="Yu S."/>
            <person name="Liu X."/>
            <person name="Zhang Y."/>
            <person name="Hong G."/>
            <person name="Han B."/>
            <person name="Choisne N."/>
            <person name="Demange N."/>
            <person name="Orjeda G."/>
            <person name="Samain S."/>
            <person name="Cattolico L."/>
            <person name="Pelletier E."/>
            <person name="Couloux A."/>
            <person name="Segurens B."/>
            <person name="Wincker P."/>
            <person name="D'Hont A."/>
            <person name="Scarpelli C."/>
            <person name="Weissenbach J."/>
            <person name="Salanoubat M."/>
            <person name="Quetier F."/>
            <person name="Yu Y."/>
            <person name="Kim H.R."/>
            <person name="Rambo T."/>
            <person name="Currie J."/>
            <person name="Collura K."/>
            <person name="Luo M."/>
            <person name="Yang T."/>
            <person name="Ammiraju J.S.S."/>
            <person name="Engler F."/>
            <person name="Soderlund C."/>
            <person name="Wing R.A."/>
            <person name="Palmer L.E."/>
            <person name="de la Bastide M."/>
            <person name="Spiegel L."/>
            <person name="Nascimento L."/>
            <person name="Zutavern T."/>
            <person name="O'Shaughnessy A."/>
            <person name="Dike S."/>
            <person name="Dedhia N."/>
            <person name="Preston R."/>
            <person name="Balija V."/>
            <person name="McCombie W.R."/>
            <person name="Chow T."/>
            <person name="Chen H."/>
            <person name="Chung M."/>
            <person name="Chen C."/>
            <person name="Shaw J."/>
            <person name="Wu H."/>
            <person name="Hsiao K."/>
            <person name="Chao Y."/>
            <person name="Chu M."/>
            <person name="Cheng C."/>
            <person name="Hour A."/>
            <person name="Lee P."/>
            <person name="Lin S."/>
            <person name="Lin Y."/>
            <person name="Liou J."/>
            <person name="Liu S."/>
            <person name="Hsing Y."/>
            <person name="Raghuvanshi S."/>
            <person name="Mohanty A."/>
            <person name="Bharti A.K."/>
            <person name="Gaur A."/>
            <person name="Gupta V."/>
            <person name="Kumar D."/>
            <person name="Ravi V."/>
            <person name="Vij S."/>
            <person name="Kapur A."/>
            <person name="Khurana P."/>
            <person name="Khurana P."/>
            <person name="Khurana J.P."/>
            <person name="Tyagi A.K."/>
            <person name="Gaikwad K."/>
            <person name="Singh A."/>
            <person name="Dalal V."/>
            <person name="Srivastava S."/>
            <person name="Dixit A."/>
            <person name="Pal A.K."/>
            <person name="Ghazi I.A."/>
            <person name="Yadav M."/>
            <person name="Pandit A."/>
            <person name="Bhargava A."/>
            <person name="Sureshbabu K."/>
            <person name="Batra K."/>
            <person name="Sharma T.R."/>
            <person name="Mohapatra T."/>
            <person name="Singh N.K."/>
            <person name="Messing J."/>
            <person name="Nelson A.B."/>
            <person name="Fuks G."/>
            <person name="Kavchok S."/>
            <person name="Keizer G."/>
            <person name="Linton E."/>
            <person name="Llaca V."/>
            <person name="Song R."/>
            <person name="Tanyolac B."/>
            <person name="Young S."/>
            <person name="Ho-Il K."/>
            <person name="Hahn J.H."/>
            <person name="Sangsakoo G."/>
            <person name="Vanavichit A."/>
            <person name="de Mattos Luiz.A.T."/>
            <person name="Zimmer P.D."/>
            <person name="Malone G."/>
            <person name="Dellagostin O."/>
            <person name="de Oliveira A.C."/>
            <person name="Bevan M."/>
            <person name="Bancroft I."/>
            <person name="Minx P."/>
            <person name="Cordum H."/>
            <person name="Wilson R."/>
            <person name="Cheng Z."/>
            <person name="Jin W."/>
            <person name="Jiang J."/>
            <person name="Leong S.A."/>
            <person name="Iwama H."/>
            <person name="Gojobori T."/>
            <person name="Itoh T."/>
            <person name="Niimura Y."/>
            <person name="Fujii Y."/>
            <person name="Habara T."/>
            <person name="Sakai H."/>
            <person name="Sato Y."/>
            <person name="Wilson G."/>
            <person name="Kumar K."/>
            <person name="McCouch S."/>
            <person name="Juretic N."/>
            <person name="Hoen D."/>
            <person name="Wright S."/>
            <person name="Bruskiewich R."/>
            <person name="Bureau T."/>
            <person name="Miyao A."/>
            <person name="Hirochika H."/>
            <person name="Nishikawa T."/>
            <person name="Kadowaki K."/>
            <person name="Sugiura M."/>
            <person name="Burr B."/>
            <person name="Sasaki T."/>
        </authorList>
    </citation>
    <scope>NUCLEOTIDE SEQUENCE [LARGE SCALE GENOMIC DNA]</scope>
    <source>
        <strain evidence="3">cv. Nipponbare</strain>
    </source>
</reference>
<sequence>MEDKHIYIFGDLKRRKITTNDYIPTRQTPPPAPVPETHGRHQIPMPAASASESVSSAWSTVDPVASPGNQENARIYDHKINFTCST</sequence>
<accession>Q6K1P0</accession>
<reference evidence="3" key="2">
    <citation type="journal article" date="2008" name="Nucleic Acids Res.">
        <title>The rice annotation project database (RAP-DB): 2008 update.</title>
        <authorList>
            <consortium name="The rice annotation project (RAP)"/>
        </authorList>
    </citation>
    <scope>GENOME REANNOTATION</scope>
    <source>
        <strain evidence="3">cv. Nipponbare</strain>
    </source>
</reference>
<dbReference type="Proteomes" id="UP000000763">
    <property type="component" value="Chromosome 8"/>
</dbReference>
<evidence type="ECO:0000313" key="2">
    <source>
        <dbReference type="EMBL" id="BAD20172.1"/>
    </source>
</evidence>
<evidence type="ECO:0000256" key="1">
    <source>
        <dbReference type="SAM" id="MobiDB-lite"/>
    </source>
</evidence>
<dbReference type="AlphaFoldDB" id="Q6K1P0"/>
<feature type="region of interest" description="Disordered" evidence="1">
    <location>
        <begin position="19"/>
        <end position="72"/>
    </location>
</feature>
<evidence type="ECO:0000313" key="3">
    <source>
        <dbReference type="Proteomes" id="UP000000763"/>
    </source>
</evidence>
<protein>
    <submittedName>
        <fullName evidence="2">Uncharacterized protein</fullName>
    </submittedName>
</protein>
<name>Q6K1P0_ORYSJ</name>